<keyword evidence="12" id="KW-1185">Reference proteome</keyword>
<dbReference type="InterPro" id="IPR011765">
    <property type="entry name" value="Pept_M16_N"/>
</dbReference>
<dbReference type="CDD" id="cd00038">
    <property type="entry name" value="CAP_ED"/>
    <property type="match status" value="1"/>
</dbReference>
<keyword evidence="7" id="KW-0482">Metalloprotease</keyword>
<feature type="coiled-coil region" evidence="8">
    <location>
        <begin position="2576"/>
        <end position="2610"/>
    </location>
</feature>
<sequence length="2776" mass="330634">MNPSTQNIIKSQNDKRQYKAIILENKIEVLMIHDPETDKSSASLDVFVGQLEDPEEYQGIAHFLEHMLFMGTQKYPVQNEYSAFITQNSGSENAFTDLTDTNYYFDIANEAFEKGLDMFAQFFIAPLFDETCVEKEIKAVDSEHQMGLAEDSSRGWQLFKETAHKSSFKQNGGGNLKTLDKPDIREALLKFYDKYYSSNLMKLVLYSNQSIEQLEQYAISKFTEIPNKNLTRPRYNQIPFDSKNLQKIVKLVPIRDEDTLELIWILPTLRDQYKEKTNHLLSYILGHEGKNSLTTFLIDEGLITELESYYEDILDFFTIIGVRLTLTQEGFEKYEQVCAFIFKYLNTIKKEQIDEWIYQERKKIEEIAFKFKEKEAVADYVTELSQRMQYCPTEEILIYDFIYSPKFNKKMIQDALEKLVPENMQIYLSSHDFEEDEDYSNYLTEEHYGTRYVIEDFPEDLAKAIKNADQAEPEHTDKGLGMSVPNEFIPENFELLPEQPEKIPRKIHQNQLSETWYMKDFKFNVSKGWISIFLYTNDLNLHSDIKGYVQHELWLMLFESYIQEIVDMADQTYLKCNIHLRTGGLQLKFKGYSDTLFRFTLRILQAMSNYDVEKHSGQRVFDNIYEKCEMEYQNYFKDHPEKLAYDFSQEIRQVDGKYLHFEKLNVLQNITYKSFVKSIKNNWLKEFYLETFYFGNFNQQQVIQCTEKICQIFSNIKPLKKENILPYRQVILEQNKILKFEYSLDQELGNEEEPNSCLFTYYQGRSETPEVLMLTKILKNFIQEPFFDQLRTNEQLGYYVEAQDEYMRGITGIQFVVQSSVADPNKIATRIDAFLEERKEKIEALTQEEFDIYRQSALVKMTQKEDNMYEEARYYYQEVKFHTYKFDRKEHIIENISKFTLQDLKDYFYEIFFEKNQRSEVHIVSKAHKEDYVKSLQLRKDKDNIIEIDDILEFHKKMRKQEDKLHQDYYNANQNQHLKMESYPYHIKSKDEINSTENQKEGNKSMFSQDQSNSIDLSQISRQFIQNSNDQINETSFENSQICDLKLQHSQSNFVKINQQNTPINKKQLKRIKSINPGKMYENSPLKQKYQYLLQKSINSNSSFYQQQELYNLEKLDVEQIKQMHVRQQIKILKKNPQFRNETDLEVLKSTVNDIQFFQNLAKEHGQEKMMQVIKKLKYENFKKGHFVFHKEDIGSKFYIILRGSVAVLKPEEVSKFAKYIDKNENENHNDNYNNHNHKQNIDKDKNMYSENQIQRNSDLNKIYLLPDQNYNNLSNNNDDNILAIKKNLVKKKIQDYVFKLQQIQENFKTYTLSLQKEVQDTDFCFCTKQNMDIDIQQQQQTATVLTLENCEFAVLEKKDYLQFLEQLKTNDQKRKQKFLIECEHFKNKEYKDIIILSHVLKNKIYSKNQYIYKQGDLCQGHKGLIYLIYKGEIQLTCNPYEQQKQEQKRKEKLQKKTLKQLDEKNLQTFYDNNLITQLCQSQNEDTILQNNKNGQNFEKQYDSKTYRENPNKNQLNQSVKLTVLGPGQFFGVDPLIKSKRRINSAYSLQNETEIFKFTLADINELLFESRQQKNQYIQMLRHQFLLQQSRLQNYFQAFDIFKHISQNFSIHDPESEIDSKQKEEILKIKLPQSPKNEENQAQNSERNDKKNEDQQNSDKSKEQKEKFDQNEFIQAIIQKKSQKMTLSDNKNNKSVTHHQFSSQQKNQKNIDDQQKKQDKYYQKSQQMSKLIQTCMSNKLLGQQNKKQGKNILEKNKGIQIPDFKGLNSNQKMEISLAQNSNFLTPRIKDNISDYSSIQNNFQKLKLHNFSQQNSAQNTPQNYGTQTPSVFKYSYNYAQFPNNRSYGVFTQQILASQRRFKKYNSTLIQQNQQILEIDEKSKNEVDNDFQSTDNKSKVSKLSQINYYKNIEKNKSELSSNNNININTKKQAQSQEQQKCSNFFYTQLEMEEISTNKSKKLQKKIQNQIEKKQKLLQQKSQQQLQYLQNSHSSQQVVFPNKQFHSQRFIGRYSQSQDNTPKQPQNFQIFYKISQFQDIQLQKEDSFVSVLDNLKSQNKKQTQICQQQIQSNKVNKKSDNPVENNEIQVQNIQQEDIQHQNLNSSKQQINNQNKINAREFQDLNLNFDQSPISMQKNESYKFQQKKKILNQENDKNIAQILQNQLKFAQIQPNISQFDTSRYKSKFRTPVQENISKNDILQNSQQQNNHNRKSLNLSIQPFSNLSRTTSFNNLINNNNNYDFSNTNSNKQETAVYKKFMQNILTQKQKQKQNQKLMYSQTKSSLQKYRYVQKNEKNSEQTLDFLSYRETDKQKDKILEEKKQTLENQANFFNFQTKNTSIKQNTLQMEQTQQFLKKNDQNLVNQQEKQVQQPSSAPNRNNQQLRRYSFKDLQFQEIKNKKNFKLNPNFIEKKLKENINYIQTNKAQLHFLQIDMEKQNQKKINLNQKDAKIYKELYSHLTNFGKSDKIDYTDLYDNCPASGIVRFLQNEKYQKQQENVTKVKSAQISPIRKIPNSSQISSFQDKLEEKFQAIYDKSNINNLKQKNYQELQLQKSQSCLQTDIKNKVFKQNSLHNKQSKQQVLNNSQIIENNMQNQQDNIEDYQKYYKLIQRNILETVFQKQQQEQIKKQSEKQKLSDKQISNSKTFQMIQNQNKNLQNKKTNSFHNFSPIKQTSFNKKQLKRSDSPSELQLDLSYFSKVKYQLPYSTTSQISINKLNQKLYEEKVKLKNKEKHEKFQQFKRIQQQTSAYQKMKNYDNFITKKVEKELELEKFETNRNN</sequence>
<evidence type="ECO:0000256" key="4">
    <source>
        <dbReference type="ARBA" id="ARBA00022723"/>
    </source>
</evidence>
<keyword evidence="3" id="KW-0645">Protease</keyword>
<dbReference type="PROSITE" id="PS50042">
    <property type="entry name" value="CNMP_BINDING_3"/>
    <property type="match status" value="2"/>
</dbReference>
<name>A0A0V0Q7S3_PSEPJ</name>
<evidence type="ECO:0000313" key="11">
    <source>
        <dbReference type="EMBL" id="KRW98246.1"/>
    </source>
</evidence>
<dbReference type="Proteomes" id="UP000054937">
    <property type="component" value="Unassembled WGS sequence"/>
</dbReference>
<feature type="compositionally biased region" description="Polar residues" evidence="9">
    <location>
        <begin position="1684"/>
        <end position="1702"/>
    </location>
</feature>
<keyword evidence="5" id="KW-0378">Hydrolase</keyword>
<dbReference type="PANTHER" id="PTHR43690">
    <property type="entry name" value="NARDILYSIN"/>
    <property type="match status" value="1"/>
</dbReference>
<dbReference type="InterPro" id="IPR000595">
    <property type="entry name" value="cNMP-bd_dom"/>
</dbReference>
<reference evidence="11 12" key="1">
    <citation type="journal article" date="2015" name="Sci. Rep.">
        <title>Genome of the facultative scuticociliatosis pathogen Pseudocohnilembus persalinus provides insight into its virulence through horizontal gene transfer.</title>
        <authorList>
            <person name="Xiong J."/>
            <person name="Wang G."/>
            <person name="Cheng J."/>
            <person name="Tian M."/>
            <person name="Pan X."/>
            <person name="Warren A."/>
            <person name="Jiang C."/>
            <person name="Yuan D."/>
            <person name="Miao W."/>
        </authorList>
    </citation>
    <scope>NUCLEOTIDE SEQUENCE [LARGE SCALE GENOMIC DNA]</scope>
    <source>
        <strain evidence="11">36N120E</strain>
    </source>
</reference>
<dbReference type="InParanoid" id="A0A0V0Q7S3"/>
<evidence type="ECO:0000256" key="7">
    <source>
        <dbReference type="ARBA" id="ARBA00023049"/>
    </source>
</evidence>
<keyword evidence="4" id="KW-0479">Metal-binding</keyword>
<comment type="similarity">
    <text evidence="2">Belongs to the peptidase M16 family.</text>
</comment>
<dbReference type="GO" id="GO:0005737">
    <property type="term" value="C:cytoplasm"/>
    <property type="evidence" value="ECO:0007669"/>
    <property type="project" value="UniProtKB-ARBA"/>
</dbReference>
<dbReference type="InterPro" id="IPR054734">
    <property type="entry name" value="PqqF-like_C_4"/>
</dbReference>
<proteinExistence type="inferred from homology"/>
<keyword evidence="6" id="KW-0862">Zinc</keyword>
<feature type="domain" description="Cyclic nucleotide-binding" evidence="10">
    <location>
        <begin position="1161"/>
        <end position="1210"/>
    </location>
</feature>
<dbReference type="InterPro" id="IPR011249">
    <property type="entry name" value="Metalloenz_LuxS/M16"/>
</dbReference>
<dbReference type="InterPro" id="IPR001431">
    <property type="entry name" value="Pept_M16_Zn_BS"/>
</dbReference>
<organism evidence="11 12">
    <name type="scientific">Pseudocohnilembus persalinus</name>
    <name type="common">Ciliate</name>
    <dbReference type="NCBI Taxonomy" id="266149"/>
    <lineage>
        <taxon>Eukaryota</taxon>
        <taxon>Sar</taxon>
        <taxon>Alveolata</taxon>
        <taxon>Ciliophora</taxon>
        <taxon>Intramacronucleata</taxon>
        <taxon>Oligohymenophorea</taxon>
        <taxon>Scuticociliatia</taxon>
        <taxon>Philasterida</taxon>
        <taxon>Pseudocohnilembidae</taxon>
        <taxon>Pseudocohnilembus</taxon>
    </lineage>
</organism>
<feature type="region of interest" description="Disordered" evidence="9">
    <location>
        <begin position="1629"/>
        <end position="1725"/>
    </location>
</feature>
<dbReference type="SUPFAM" id="SSF63411">
    <property type="entry name" value="LuxS/MPP-like metallohydrolase"/>
    <property type="match status" value="4"/>
</dbReference>
<evidence type="ECO:0000256" key="1">
    <source>
        <dbReference type="ARBA" id="ARBA00001947"/>
    </source>
</evidence>
<dbReference type="PROSITE" id="PS00143">
    <property type="entry name" value="INSULINASE"/>
    <property type="match status" value="1"/>
</dbReference>
<keyword evidence="8" id="KW-0175">Coiled coil</keyword>
<dbReference type="Gene3D" id="3.30.830.10">
    <property type="entry name" value="Metalloenzyme, LuxS/M16 peptidase-like"/>
    <property type="match status" value="4"/>
</dbReference>
<dbReference type="FunFam" id="3.30.830.10:FF:000012">
    <property type="entry name" value="Protease 3"/>
    <property type="match status" value="1"/>
</dbReference>
<dbReference type="OrthoDB" id="952271at2759"/>
<evidence type="ECO:0000256" key="3">
    <source>
        <dbReference type="ARBA" id="ARBA00022670"/>
    </source>
</evidence>
<dbReference type="FunFam" id="3.30.830.10:FF:000005">
    <property type="entry name" value="nardilysin isoform X1"/>
    <property type="match status" value="1"/>
</dbReference>
<dbReference type="GO" id="GO:0004222">
    <property type="term" value="F:metalloendopeptidase activity"/>
    <property type="evidence" value="ECO:0007669"/>
    <property type="project" value="InterPro"/>
</dbReference>
<dbReference type="InterPro" id="IPR014710">
    <property type="entry name" value="RmlC-like_jellyroll"/>
</dbReference>
<comment type="caution">
    <text evidence="11">The sequence shown here is derived from an EMBL/GenBank/DDBJ whole genome shotgun (WGS) entry which is preliminary data.</text>
</comment>
<feature type="compositionally biased region" description="Basic and acidic residues" evidence="9">
    <location>
        <begin position="1646"/>
        <end position="1670"/>
    </location>
</feature>
<dbReference type="PANTHER" id="PTHR43690:SF18">
    <property type="entry name" value="INSULIN-DEGRADING ENZYME-RELATED"/>
    <property type="match status" value="1"/>
</dbReference>
<evidence type="ECO:0000256" key="5">
    <source>
        <dbReference type="ARBA" id="ARBA00022801"/>
    </source>
</evidence>
<dbReference type="GO" id="GO:0046872">
    <property type="term" value="F:metal ion binding"/>
    <property type="evidence" value="ECO:0007669"/>
    <property type="project" value="UniProtKB-KW"/>
</dbReference>
<dbReference type="EMBL" id="LDAU01000260">
    <property type="protein sequence ID" value="KRW98246.1"/>
    <property type="molecule type" value="Genomic_DNA"/>
</dbReference>
<feature type="compositionally biased region" description="Polar residues" evidence="9">
    <location>
        <begin position="2661"/>
        <end position="2675"/>
    </location>
</feature>
<feature type="coiled-coil region" evidence="8">
    <location>
        <begin position="1957"/>
        <end position="1984"/>
    </location>
</feature>
<feature type="region of interest" description="Disordered" evidence="9">
    <location>
        <begin position="2360"/>
        <end position="2381"/>
    </location>
</feature>
<evidence type="ECO:0000256" key="6">
    <source>
        <dbReference type="ARBA" id="ARBA00022833"/>
    </source>
</evidence>
<dbReference type="Gene3D" id="2.60.120.10">
    <property type="entry name" value="Jelly Rolls"/>
    <property type="match status" value="2"/>
</dbReference>
<comment type="cofactor">
    <cofactor evidence="1">
        <name>Zn(2+)</name>
        <dbReference type="ChEBI" id="CHEBI:29105"/>
    </cofactor>
</comment>
<evidence type="ECO:0000259" key="10">
    <source>
        <dbReference type="PROSITE" id="PS50042"/>
    </source>
</evidence>
<feature type="compositionally biased region" description="Basic and acidic residues" evidence="9">
    <location>
        <begin position="1709"/>
        <end position="1722"/>
    </location>
</feature>
<dbReference type="InterPro" id="IPR007863">
    <property type="entry name" value="Peptidase_M16_C"/>
</dbReference>
<protein>
    <submittedName>
        <fullName evidence="11">Metalloenzyme, LuxS/M16 peptidase-like protein</fullName>
    </submittedName>
</protein>
<dbReference type="Pfam" id="PF22456">
    <property type="entry name" value="PqqF-like_C_4"/>
    <property type="match status" value="1"/>
</dbReference>
<feature type="domain" description="Cyclic nucleotide-binding" evidence="10">
    <location>
        <begin position="1458"/>
        <end position="1584"/>
    </location>
</feature>
<evidence type="ECO:0000256" key="8">
    <source>
        <dbReference type="SAM" id="Coils"/>
    </source>
</evidence>
<accession>A0A0V0Q7S3</accession>
<evidence type="ECO:0000313" key="12">
    <source>
        <dbReference type="Proteomes" id="UP000054937"/>
    </source>
</evidence>
<dbReference type="GO" id="GO:0006508">
    <property type="term" value="P:proteolysis"/>
    <property type="evidence" value="ECO:0007669"/>
    <property type="project" value="UniProtKB-KW"/>
</dbReference>
<evidence type="ECO:0000256" key="2">
    <source>
        <dbReference type="ARBA" id="ARBA00007261"/>
    </source>
</evidence>
<dbReference type="Pfam" id="PF00675">
    <property type="entry name" value="Peptidase_M16"/>
    <property type="match status" value="1"/>
</dbReference>
<dbReference type="Pfam" id="PF05193">
    <property type="entry name" value="Peptidase_M16_C"/>
    <property type="match status" value="1"/>
</dbReference>
<gene>
    <name evidence="11" type="ORF">PPERSA_05590</name>
</gene>
<dbReference type="InterPro" id="IPR050626">
    <property type="entry name" value="Peptidase_M16"/>
</dbReference>
<evidence type="ECO:0000256" key="9">
    <source>
        <dbReference type="SAM" id="MobiDB-lite"/>
    </source>
</evidence>
<feature type="region of interest" description="Disordered" evidence="9">
    <location>
        <begin position="2655"/>
        <end position="2681"/>
    </location>
</feature>
<dbReference type="InterPro" id="IPR018490">
    <property type="entry name" value="cNMP-bd_dom_sf"/>
</dbReference>
<dbReference type="SUPFAM" id="SSF51206">
    <property type="entry name" value="cAMP-binding domain-like"/>
    <property type="match status" value="2"/>
</dbReference>